<dbReference type="InterPro" id="IPR011519">
    <property type="entry name" value="UnbV_ASPIC"/>
</dbReference>
<dbReference type="InterPro" id="IPR013517">
    <property type="entry name" value="FG-GAP"/>
</dbReference>
<dbReference type="AlphaFoldDB" id="A0A517V6Q4"/>
<sequence>MNMILLLNLFPNSRDGHWLSCRSLLMLLCAGLSLWVSGCQTESAETVQQTRQEATGQISSPPAATDVRPEFVDVWPEQKSDFVYRNGRDAEELAILETLGGGTAVFDYDRDGKLDLFYTGGGTFEEKTTRGYPSILLRHEGELKFKDRTTQAGMDLSAFYSNGCSAGDYDNDGFQDLIVTGYGGSILWRNMGDGTFEETSIEAGLRDCFWGSSAGWGDLNGDGLLDLYLAQYADWSFQNHPECHLTPGVPDVCSPHSFKGVRDLVFYNRGDGTFYDASDEAGLVPEGKGLGVIMADLDNDNDLDVYVCNDAVENFLYLNDGQGRLEEAGIINGAAVDDRATPNGSMGVDIMDYNRDGLLDLWVANYEKEAFALYRNDGDAQFLHVSNDTGVTSIGTLFVGFGTVCADFDLDGDEDVFVINGHVAYYSLNSPFRQKPLYLENRGGRFAQIQYDESSYLGQSHTGRGLALADFNDDGNLDLAVSNFSDPPAILKNTTQAEGNWIFVRLIGTRSNRDAVGARLVLHTSLGDQVRQVKGGGSYLSSGDLRVHWGIPEGVTVDGLSVYWPSGIRQEVKSLQLNATHLLEEPVSIGADLSSGNP</sequence>
<dbReference type="Pfam" id="PF13517">
    <property type="entry name" value="FG-GAP_3"/>
    <property type="match status" value="2"/>
</dbReference>
<proteinExistence type="predicted"/>
<dbReference type="Pfam" id="PF07593">
    <property type="entry name" value="UnbV_ASPIC"/>
    <property type="match status" value="1"/>
</dbReference>
<keyword evidence="4" id="KW-1185">Reference proteome</keyword>
<dbReference type="InterPro" id="IPR027039">
    <property type="entry name" value="Crtac1"/>
</dbReference>
<gene>
    <name evidence="3" type="ORF">Pan161_02980</name>
</gene>
<protein>
    <submittedName>
        <fullName evidence="3">FG-GAP repeat protein</fullName>
    </submittedName>
</protein>
<dbReference type="Gene3D" id="2.130.10.130">
    <property type="entry name" value="Integrin alpha, N-terminal"/>
    <property type="match status" value="2"/>
</dbReference>
<dbReference type="Proteomes" id="UP000316855">
    <property type="component" value="Chromosome"/>
</dbReference>
<evidence type="ECO:0000256" key="1">
    <source>
        <dbReference type="ARBA" id="ARBA00022729"/>
    </source>
</evidence>
<organism evidence="3 4">
    <name type="scientific">Gimesia algae</name>
    <dbReference type="NCBI Taxonomy" id="2527971"/>
    <lineage>
        <taxon>Bacteria</taxon>
        <taxon>Pseudomonadati</taxon>
        <taxon>Planctomycetota</taxon>
        <taxon>Planctomycetia</taxon>
        <taxon>Planctomycetales</taxon>
        <taxon>Planctomycetaceae</taxon>
        <taxon>Gimesia</taxon>
    </lineage>
</organism>
<evidence type="ECO:0000313" key="4">
    <source>
        <dbReference type="Proteomes" id="UP000316855"/>
    </source>
</evidence>
<reference evidence="3 4" key="1">
    <citation type="submission" date="2019-02" db="EMBL/GenBank/DDBJ databases">
        <title>Deep-cultivation of Planctomycetes and their phenomic and genomic characterization uncovers novel biology.</title>
        <authorList>
            <person name="Wiegand S."/>
            <person name="Jogler M."/>
            <person name="Boedeker C."/>
            <person name="Pinto D."/>
            <person name="Vollmers J."/>
            <person name="Rivas-Marin E."/>
            <person name="Kohn T."/>
            <person name="Peeters S.H."/>
            <person name="Heuer A."/>
            <person name="Rast P."/>
            <person name="Oberbeckmann S."/>
            <person name="Bunk B."/>
            <person name="Jeske O."/>
            <person name="Meyerdierks A."/>
            <person name="Storesund J.E."/>
            <person name="Kallscheuer N."/>
            <person name="Luecker S."/>
            <person name="Lage O.M."/>
            <person name="Pohl T."/>
            <person name="Merkel B.J."/>
            <person name="Hornburger P."/>
            <person name="Mueller R.-W."/>
            <person name="Bruemmer F."/>
            <person name="Labrenz M."/>
            <person name="Spormann A.M."/>
            <person name="Op den Camp H."/>
            <person name="Overmann J."/>
            <person name="Amann R."/>
            <person name="Jetten M.S.M."/>
            <person name="Mascher T."/>
            <person name="Medema M.H."/>
            <person name="Devos D.P."/>
            <person name="Kaster A.-K."/>
            <person name="Ovreas L."/>
            <person name="Rohde M."/>
            <person name="Galperin M.Y."/>
            <person name="Jogler C."/>
        </authorList>
    </citation>
    <scope>NUCLEOTIDE SEQUENCE [LARGE SCALE GENOMIC DNA]</scope>
    <source>
        <strain evidence="3 4">Pan161</strain>
    </source>
</reference>
<dbReference type="SUPFAM" id="SSF69318">
    <property type="entry name" value="Integrin alpha N-terminal domain"/>
    <property type="match status" value="1"/>
</dbReference>
<dbReference type="EMBL" id="CP036343">
    <property type="protein sequence ID" value="QDT88680.1"/>
    <property type="molecule type" value="Genomic_DNA"/>
</dbReference>
<evidence type="ECO:0000259" key="2">
    <source>
        <dbReference type="Pfam" id="PF07593"/>
    </source>
</evidence>
<dbReference type="OrthoDB" id="5287961at2"/>
<dbReference type="PANTHER" id="PTHR16026:SF0">
    <property type="entry name" value="CARTILAGE ACIDIC PROTEIN 1"/>
    <property type="match status" value="1"/>
</dbReference>
<feature type="domain" description="ASPIC/UnbV" evidence="2">
    <location>
        <begin position="515"/>
        <end position="580"/>
    </location>
</feature>
<dbReference type="PANTHER" id="PTHR16026">
    <property type="entry name" value="CARTILAGE ACIDIC PROTEIN 1"/>
    <property type="match status" value="1"/>
</dbReference>
<keyword evidence="1" id="KW-0732">Signal</keyword>
<dbReference type="KEGG" id="gax:Pan161_02980"/>
<evidence type="ECO:0000313" key="3">
    <source>
        <dbReference type="EMBL" id="QDT88680.1"/>
    </source>
</evidence>
<name>A0A517V6Q4_9PLAN</name>
<accession>A0A517V6Q4</accession>
<dbReference type="InterPro" id="IPR028994">
    <property type="entry name" value="Integrin_alpha_N"/>
</dbReference>